<protein>
    <submittedName>
        <fullName evidence="2">Uncharacterized protein</fullName>
    </submittedName>
</protein>
<gene>
    <name evidence="2" type="ORF">Hamer_G013411</name>
</gene>
<dbReference type="Gene3D" id="2.60.120.260">
    <property type="entry name" value="Galactose-binding domain-like"/>
    <property type="match status" value="1"/>
</dbReference>
<keyword evidence="1" id="KW-0732">Signal</keyword>
<evidence type="ECO:0000313" key="2">
    <source>
        <dbReference type="EMBL" id="KAG7170598.1"/>
    </source>
</evidence>
<dbReference type="Proteomes" id="UP000747542">
    <property type="component" value="Unassembled WGS sequence"/>
</dbReference>
<evidence type="ECO:0000256" key="1">
    <source>
        <dbReference type="SAM" id="SignalP"/>
    </source>
</evidence>
<dbReference type="SUPFAM" id="SSF49785">
    <property type="entry name" value="Galactose-binding domain-like"/>
    <property type="match status" value="1"/>
</dbReference>
<evidence type="ECO:0000313" key="3">
    <source>
        <dbReference type="Proteomes" id="UP000747542"/>
    </source>
</evidence>
<feature type="signal peptide" evidence="1">
    <location>
        <begin position="1"/>
        <end position="21"/>
    </location>
</feature>
<sequence>MIGVMTMTTMMVAVSLKGVTSMKMGFFSKVYVAESISECHLGVVNVTTRLACANRCLQTQQCTLFCLKICEAVRMQPIDNKTQEWKGATVTKKIKNRTYEVETEEGKKYRRNRQCIRPTRVRRKEDINPAIVNKPQRSLEPEIQEELEGKPVESEYGSTPIAEHFKVEGKYRTRTGRDGCHLSNARVALHYTPQGTSTQCYSSWISNRDAASNASITSIGDYNAKLLETHATIGFYCYGERLCFSSIRTYRPWWAAKLGTRRRVTSVRIQIRRAAISYFEDVEIRVGDDENNINNNQLLGFYSGTASNGEVVTFTANPYVLGSIVYIQSLDNDYYMQLCDVQILYI</sequence>
<proteinExistence type="predicted"/>
<name>A0A8J5KDR5_HOMAM</name>
<accession>A0A8J5KDR5</accession>
<dbReference type="InterPro" id="IPR008979">
    <property type="entry name" value="Galactose-bd-like_sf"/>
</dbReference>
<keyword evidence="3" id="KW-1185">Reference proteome</keyword>
<feature type="chain" id="PRO_5035219195" evidence="1">
    <location>
        <begin position="22"/>
        <end position="346"/>
    </location>
</feature>
<reference evidence="2" key="1">
    <citation type="journal article" date="2021" name="Sci. Adv.">
        <title>The American lobster genome reveals insights on longevity, neural, and immune adaptations.</title>
        <authorList>
            <person name="Polinski J.M."/>
            <person name="Zimin A.V."/>
            <person name="Clark K.F."/>
            <person name="Kohn A.B."/>
            <person name="Sadowski N."/>
            <person name="Timp W."/>
            <person name="Ptitsyn A."/>
            <person name="Khanna P."/>
            <person name="Romanova D.Y."/>
            <person name="Williams P."/>
            <person name="Greenwood S.J."/>
            <person name="Moroz L.L."/>
            <person name="Walt D.R."/>
            <person name="Bodnar A.G."/>
        </authorList>
    </citation>
    <scope>NUCLEOTIDE SEQUENCE</scope>
    <source>
        <strain evidence="2">GMGI-L3</strain>
    </source>
</reference>
<dbReference type="AlphaFoldDB" id="A0A8J5KDR5"/>
<organism evidence="2 3">
    <name type="scientific">Homarus americanus</name>
    <name type="common">American lobster</name>
    <dbReference type="NCBI Taxonomy" id="6706"/>
    <lineage>
        <taxon>Eukaryota</taxon>
        <taxon>Metazoa</taxon>
        <taxon>Ecdysozoa</taxon>
        <taxon>Arthropoda</taxon>
        <taxon>Crustacea</taxon>
        <taxon>Multicrustacea</taxon>
        <taxon>Malacostraca</taxon>
        <taxon>Eumalacostraca</taxon>
        <taxon>Eucarida</taxon>
        <taxon>Decapoda</taxon>
        <taxon>Pleocyemata</taxon>
        <taxon>Astacidea</taxon>
        <taxon>Nephropoidea</taxon>
        <taxon>Nephropidae</taxon>
        <taxon>Homarus</taxon>
    </lineage>
</organism>
<dbReference type="EMBL" id="JAHLQT010013773">
    <property type="protein sequence ID" value="KAG7170598.1"/>
    <property type="molecule type" value="Genomic_DNA"/>
</dbReference>
<comment type="caution">
    <text evidence="2">The sequence shown here is derived from an EMBL/GenBank/DDBJ whole genome shotgun (WGS) entry which is preliminary data.</text>
</comment>